<gene>
    <name evidence="7" type="ORF">P343_09335</name>
</gene>
<dbReference type="AlphaFoldDB" id="V6J558"/>
<organism evidence="7 8">
    <name type="scientific">Sporolactobacillus laevolacticus DSM 442</name>
    <dbReference type="NCBI Taxonomy" id="1395513"/>
    <lineage>
        <taxon>Bacteria</taxon>
        <taxon>Bacillati</taxon>
        <taxon>Bacillota</taxon>
        <taxon>Bacilli</taxon>
        <taxon>Bacillales</taxon>
        <taxon>Sporolactobacillaceae</taxon>
        <taxon>Sporolactobacillus</taxon>
    </lineage>
</organism>
<dbReference type="Pfam" id="PF01810">
    <property type="entry name" value="LysE"/>
    <property type="match status" value="1"/>
</dbReference>
<dbReference type="EMBL" id="AWTC01000008">
    <property type="protein sequence ID" value="EST11854.1"/>
    <property type="molecule type" value="Genomic_DNA"/>
</dbReference>
<keyword evidence="4 6" id="KW-1133">Transmembrane helix</keyword>
<feature type="transmembrane region" description="Helical" evidence="6">
    <location>
        <begin position="189"/>
        <end position="208"/>
    </location>
</feature>
<dbReference type="GO" id="GO:0005886">
    <property type="term" value="C:plasma membrane"/>
    <property type="evidence" value="ECO:0007669"/>
    <property type="project" value="UniProtKB-SubCell"/>
</dbReference>
<evidence type="ECO:0000256" key="1">
    <source>
        <dbReference type="ARBA" id="ARBA00004651"/>
    </source>
</evidence>
<dbReference type="PIRSF" id="PIRSF006324">
    <property type="entry name" value="LeuE"/>
    <property type="match status" value="1"/>
</dbReference>
<dbReference type="PANTHER" id="PTHR30086">
    <property type="entry name" value="ARGININE EXPORTER PROTEIN ARGO"/>
    <property type="match status" value="1"/>
</dbReference>
<dbReference type="InterPro" id="IPR001123">
    <property type="entry name" value="LeuE-type"/>
</dbReference>
<evidence type="ECO:0000256" key="4">
    <source>
        <dbReference type="ARBA" id="ARBA00022989"/>
    </source>
</evidence>
<keyword evidence="5 6" id="KW-0472">Membrane</keyword>
<keyword evidence="2" id="KW-1003">Cell membrane</keyword>
<protein>
    <submittedName>
        <fullName evidence="7">Lysine transporter LysE</fullName>
    </submittedName>
</protein>
<feature type="transmembrane region" description="Helical" evidence="6">
    <location>
        <begin position="157"/>
        <end position="177"/>
    </location>
</feature>
<dbReference type="eggNOG" id="COG1280">
    <property type="taxonomic scope" value="Bacteria"/>
</dbReference>
<evidence type="ECO:0000256" key="6">
    <source>
        <dbReference type="SAM" id="Phobius"/>
    </source>
</evidence>
<dbReference type="PANTHER" id="PTHR30086:SF20">
    <property type="entry name" value="ARGININE EXPORTER PROTEIN ARGO-RELATED"/>
    <property type="match status" value="1"/>
</dbReference>
<sequence length="211" mass="23199">MEHYLLFIIVSCFLIMLPGPDMALATRNTLLYGQSVGLSTITGTSTALMFHTTAAALGLSALLVESALLFSIFKYIGALYLAYLGIRTLLTVKNQTAAQINGQPSFSKKYLSKKAGYFQGLLTNLMNPKVAVFFLTFLPQFVRSDNQSIVPFFELGVSHIIVNFILFSSYVLLITIFSLWMQKPAVQRVIQSVTGCILIGFGIQLALAGHR</sequence>
<comment type="subcellular location">
    <subcellularLocation>
        <location evidence="1">Cell membrane</location>
        <topology evidence="1">Multi-pass membrane protein</topology>
    </subcellularLocation>
</comment>
<dbReference type="PATRIC" id="fig|1395513.3.peg.1884"/>
<comment type="caution">
    <text evidence="7">The sequence shown here is derived from an EMBL/GenBank/DDBJ whole genome shotgun (WGS) entry which is preliminary data.</text>
</comment>
<feature type="transmembrane region" description="Helical" evidence="6">
    <location>
        <begin position="117"/>
        <end position="137"/>
    </location>
</feature>
<proteinExistence type="predicted"/>
<keyword evidence="3 6" id="KW-0812">Transmembrane</keyword>
<evidence type="ECO:0000256" key="2">
    <source>
        <dbReference type="ARBA" id="ARBA00022475"/>
    </source>
</evidence>
<keyword evidence="8" id="KW-1185">Reference proteome</keyword>
<reference evidence="7 8" key="1">
    <citation type="journal article" date="2013" name="Genome Announc.">
        <title>Genome Sequence of Sporolactobacillus laevolacticus DSM442, an Efficient Polymer-Grade D-Lactate Producer from Agricultural Waste Cottonseed as a Nitrogen Source.</title>
        <authorList>
            <person name="Wang H."/>
            <person name="Wang L."/>
            <person name="Ju J."/>
            <person name="Yu B."/>
            <person name="Ma Y."/>
        </authorList>
    </citation>
    <scope>NUCLEOTIDE SEQUENCE [LARGE SCALE GENOMIC DNA]</scope>
    <source>
        <strain evidence="7 8">DSM 442</strain>
    </source>
</reference>
<evidence type="ECO:0000313" key="8">
    <source>
        <dbReference type="Proteomes" id="UP000018296"/>
    </source>
</evidence>
<dbReference type="GO" id="GO:0015171">
    <property type="term" value="F:amino acid transmembrane transporter activity"/>
    <property type="evidence" value="ECO:0007669"/>
    <property type="project" value="TreeGrafter"/>
</dbReference>
<evidence type="ECO:0000256" key="5">
    <source>
        <dbReference type="ARBA" id="ARBA00023136"/>
    </source>
</evidence>
<dbReference type="STRING" id="1395513.P343_09335"/>
<evidence type="ECO:0000313" key="7">
    <source>
        <dbReference type="EMBL" id="EST11854.1"/>
    </source>
</evidence>
<name>V6J558_9BACL</name>
<evidence type="ECO:0000256" key="3">
    <source>
        <dbReference type="ARBA" id="ARBA00022692"/>
    </source>
</evidence>
<accession>V6J558</accession>
<dbReference type="Proteomes" id="UP000018296">
    <property type="component" value="Unassembled WGS sequence"/>
</dbReference>